<evidence type="ECO:0000256" key="2">
    <source>
        <dbReference type="ARBA" id="ARBA00022723"/>
    </source>
</evidence>
<dbReference type="PROSITE" id="PS00726">
    <property type="entry name" value="AP_NUCLEASE_F1_1"/>
    <property type="match status" value="1"/>
</dbReference>
<dbReference type="InterPro" id="IPR004808">
    <property type="entry name" value="AP_endonuc_1"/>
</dbReference>
<gene>
    <name evidence="10" type="ORF">BZB76_2463</name>
</gene>
<dbReference type="GO" id="GO:0004519">
    <property type="term" value="F:endonuclease activity"/>
    <property type="evidence" value="ECO:0007669"/>
    <property type="project" value="InterPro"/>
</dbReference>
<dbReference type="SUPFAM" id="SSF56219">
    <property type="entry name" value="DNase I-like"/>
    <property type="match status" value="1"/>
</dbReference>
<feature type="site" description="Transition state stabilizer" evidence="7">
    <location>
        <position position="166"/>
    </location>
</feature>
<reference evidence="10 11" key="1">
    <citation type="submission" date="2018-10" db="EMBL/GenBank/DDBJ databases">
        <title>Genomic Encyclopedia of Archaeal and Bacterial Type Strains, Phase II (KMG-II): from individual species to whole genera.</title>
        <authorList>
            <person name="Goeker M."/>
        </authorList>
    </citation>
    <scope>NUCLEOTIDE SEQUENCE [LARGE SCALE GENOMIC DNA]</scope>
    <source>
        <strain evidence="10 11">DSM 43383</strain>
    </source>
</reference>
<dbReference type="EMBL" id="RBWU01000002">
    <property type="protein sequence ID" value="RKS77091.1"/>
    <property type="molecule type" value="Genomic_DNA"/>
</dbReference>
<dbReference type="GO" id="GO:0006281">
    <property type="term" value="P:DNA repair"/>
    <property type="evidence" value="ECO:0007669"/>
    <property type="project" value="InterPro"/>
</dbReference>
<evidence type="ECO:0000313" key="10">
    <source>
        <dbReference type="EMBL" id="RKS77091.1"/>
    </source>
</evidence>
<evidence type="ECO:0000256" key="6">
    <source>
        <dbReference type="PIRSR" id="PIRSR604808-2"/>
    </source>
</evidence>
<feature type="site" description="Interaction with DNA substrate" evidence="7">
    <location>
        <position position="265"/>
    </location>
</feature>
<dbReference type="GO" id="GO:0003677">
    <property type="term" value="F:DNA binding"/>
    <property type="evidence" value="ECO:0007669"/>
    <property type="project" value="InterPro"/>
</dbReference>
<feature type="site" description="Important for catalytic activity" evidence="7">
    <location>
        <position position="235"/>
    </location>
</feature>
<dbReference type="InterPro" id="IPR020847">
    <property type="entry name" value="AP_endonuclease_F1_BS"/>
</dbReference>
<proteinExistence type="inferred from homology"/>
<keyword evidence="11" id="KW-1185">Reference proteome</keyword>
<sequence length="279" mass="30450">MRLATWNVNSVKARLPRLLTWLDEHEPDVVCLQETKCRADRFPAAEVEELGYTAAVRGDGRWNGVAILSRVGVEDVSTGFPGEPVYAGAAEEPQLKLTEPVVLTPEARAIGATCGGVRVWSLYAPNGRTPDSAHYVYKLEWFAALREALATELATGTPLVACGDYNVAPTDDDVWDPAVFADSTHVTPPERQALADLRAVGLHDVVPTPMKGPHPFTYWDYRAGAFHKNMGMRIDLFYASEDVAARVRSAYVDREARKGKGPSDHAPVVVDLDPAPAQT</sequence>
<feature type="binding site" evidence="6">
    <location>
        <position position="166"/>
    </location>
    <ligand>
        <name>Mg(2+)</name>
        <dbReference type="ChEBI" id="CHEBI:18420"/>
        <label>1</label>
    </ligand>
</feature>
<feature type="active site" evidence="5">
    <location>
        <position position="123"/>
    </location>
</feature>
<dbReference type="Proteomes" id="UP000274601">
    <property type="component" value="Unassembled WGS sequence"/>
</dbReference>
<accession>A0A495QUI8</accession>
<feature type="domain" description="Endonuclease/exonuclease/phosphatase" evidence="9">
    <location>
        <begin position="4"/>
        <end position="265"/>
    </location>
</feature>
<dbReference type="AlphaFoldDB" id="A0A495QUI8"/>
<dbReference type="NCBIfam" id="TIGR00633">
    <property type="entry name" value="xth"/>
    <property type="match status" value="1"/>
</dbReference>
<dbReference type="RefSeq" id="WP_121434329.1">
    <property type="nucleotide sequence ID" value="NZ_RBWU01000002.1"/>
</dbReference>
<dbReference type="InterPro" id="IPR005135">
    <property type="entry name" value="Endo/exonuclease/phosphatase"/>
</dbReference>
<comment type="cofactor">
    <cofactor evidence="6">
        <name>Mg(2+)</name>
        <dbReference type="ChEBI" id="CHEBI:18420"/>
    </cofactor>
    <cofactor evidence="6">
        <name>Mn(2+)</name>
        <dbReference type="ChEBI" id="CHEBI:29035"/>
    </cofactor>
    <text evidence="6">Probably binds two magnesium or manganese ions per subunit.</text>
</comment>
<feature type="binding site" evidence="6">
    <location>
        <position position="34"/>
    </location>
    <ligand>
        <name>Mg(2+)</name>
        <dbReference type="ChEBI" id="CHEBI:18420"/>
        <label>1</label>
    </ligand>
</feature>
<feature type="binding site" evidence="6">
    <location>
        <position position="264"/>
    </location>
    <ligand>
        <name>Mg(2+)</name>
        <dbReference type="ChEBI" id="CHEBI:18420"/>
        <label>1</label>
    </ligand>
</feature>
<dbReference type="PANTHER" id="PTHR43250:SF2">
    <property type="entry name" value="EXODEOXYRIBONUCLEASE III"/>
    <property type="match status" value="1"/>
</dbReference>
<keyword evidence="6" id="KW-0464">Manganese</keyword>
<evidence type="ECO:0000256" key="5">
    <source>
        <dbReference type="PIRSR" id="PIRSR604808-1"/>
    </source>
</evidence>
<dbReference type="InterPro" id="IPR036691">
    <property type="entry name" value="Endo/exonu/phosph_ase_sf"/>
</dbReference>
<keyword evidence="4 6" id="KW-0460">Magnesium</keyword>
<feature type="binding site" evidence="6">
    <location>
        <position position="265"/>
    </location>
    <ligand>
        <name>Mg(2+)</name>
        <dbReference type="ChEBI" id="CHEBI:18420"/>
        <label>1</label>
    </ligand>
</feature>
<evidence type="ECO:0000313" key="11">
    <source>
        <dbReference type="Proteomes" id="UP000274601"/>
    </source>
</evidence>
<feature type="active site" description="Proton donor/acceptor" evidence="5">
    <location>
        <position position="164"/>
    </location>
</feature>
<evidence type="ECO:0000256" key="1">
    <source>
        <dbReference type="ARBA" id="ARBA00007092"/>
    </source>
</evidence>
<evidence type="ECO:0000256" key="3">
    <source>
        <dbReference type="ARBA" id="ARBA00022801"/>
    </source>
</evidence>
<dbReference type="PROSITE" id="PS51435">
    <property type="entry name" value="AP_NUCLEASE_F1_4"/>
    <property type="match status" value="1"/>
</dbReference>
<feature type="region of interest" description="Disordered" evidence="8">
    <location>
        <begin position="255"/>
        <end position="279"/>
    </location>
</feature>
<evidence type="ECO:0000259" key="9">
    <source>
        <dbReference type="Pfam" id="PF03372"/>
    </source>
</evidence>
<keyword evidence="2 6" id="KW-0479">Metal-binding</keyword>
<dbReference type="OrthoDB" id="9803914at2"/>
<evidence type="ECO:0000256" key="8">
    <source>
        <dbReference type="SAM" id="MobiDB-lite"/>
    </source>
</evidence>
<dbReference type="CDD" id="cd09086">
    <property type="entry name" value="ExoIII-like_AP-endo"/>
    <property type="match status" value="1"/>
</dbReference>
<feature type="binding site" evidence="6">
    <location>
        <position position="7"/>
    </location>
    <ligand>
        <name>Mg(2+)</name>
        <dbReference type="ChEBI" id="CHEBI:18420"/>
        <label>1</label>
    </ligand>
</feature>
<dbReference type="InterPro" id="IPR037493">
    <property type="entry name" value="ExoIII-like"/>
</dbReference>
<dbReference type="GO" id="GO:0046872">
    <property type="term" value="F:metal ion binding"/>
    <property type="evidence" value="ECO:0007669"/>
    <property type="project" value="UniProtKB-KW"/>
</dbReference>
<organism evidence="10 11">
    <name type="scientific">Actinomadura pelletieri DSM 43383</name>
    <dbReference type="NCBI Taxonomy" id="1120940"/>
    <lineage>
        <taxon>Bacteria</taxon>
        <taxon>Bacillati</taxon>
        <taxon>Actinomycetota</taxon>
        <taxon>Actinomycetes</taxon>
        <taxon>Streptosporangiales</taxon>
        <taxon>Thermomonosporaceae</taxon>
        <taxon>Actinomadura</taxon>
    </lineage>
</organism>
<evidence type="ECO:0000256" key="4">
    <source>
        <dbReference type="ARBA" id="ARBA00022842"/>
    </source>
</evidence>
<dbReference type="NCBIfam" id="TIGR00195">
    <property type="entry name" value="exoDNase_III"/>
    <property type="match status" value="1"/>
</dbReference>
<comment type="caution">
    <text evidence="10">The sequence shown here is derived from an EMBL/GenBank/DDBJ whole genome shotgun (WGS) entry which is preliminary data.</text>
</comment>
<keyword evidence="3" id="KW-0378">Hydrolase</keyword>
<feature type="active site" description="Proton acceptor" evidence="5">
    <location>
        <position position="265"/>
    </location>
</feature>
<feature type="binding site" evidence="6">
    <location>
        <position position="164"/>
    </location>
    <ligand>
        <name>Mg(2+)</name>
        <dbReference type="ChEBI" id="CHEBI:18420"/>
        <label>1</label>
    </ligand>
</feature>
<dbReference type="PANTHER" id="PTHR43250">
    <property type="entry name" value="EXODEOXYRIBONUCLEASE III"/>
    <property type="match status" value="1"/>
</dbReference>
<dbReference type="Pfam" id="PF03372">
    <property type="entry name" value="Exo_endo_phos"/>
    <property type="match status" value="1"/>
</dbReference>
<dbReference type="Gene3D" id="3.60.10.10">
    <property type="entry name" value="Endonuclease/exonuclease/phosphatase"/>
    <property type="match status" value="1"/>
</dbReference>
<name>A0A495QUI8_9ACTN</name>
<dbReference type="GO" id="GO:0008311">
    <property type="term" value="F:double-stranded DNA 3'-5' DNA exonuclease activity"/>
    <property type="evidence" value="ECO:0007669"/>
    <property type="project" value="InterPro"/>
</dbReference>
<protein>
    <submittedName>
        <fullName evidence="10">Exodeoxyribonuclease-3</fullName>
    </submittedName>
</protein>
<comment type="similarity">
    <text evidence="1">Belongs to the DNA repair enzymes AP/ExoA family.</text>
</comment>
<evidence type="ECO:0000256" key="7">
    <source>
        <dbReference type="PIRSR" id="PIRSR604808-3"/>
    </source>
</evidence>